<sequence length="293" mass="33257">MAIGELQLEGRTVLQWLTRASEDEWGALIDCLVDDGDREEAWLIVNVRRNLLEVTTEGTPAARVRRQWTWLSSGFVIIPEARREVVDLVERSRPPEVVAFEAAQARLRNLGFDPHRFATSDDVFLVDRVLAEAATDRVVPRRADRFAFYEALKSCGQFRPAIPHLRAWMAAVEADQEPLVDASERLRLSVMLRHAGQPGASLDVSAVVDLPPTLLRAEDEVVAMLCTHRAAALLDLFDSTGDCDLLTDARRYLDRAWRLKKGPEASNTYQRWHRLKERCKPARTSLGLRREDH</sequence>
<proteinExistence type="predicted"/>
<dbReference type="EMBL" id="JAGIYZ010000019">
    <property type="protein sequence ID" value="MBP0465876.1"/>
    <property type="molecule type" value="Genomic_DNA"/>
</dbReference>
<dbReference type="RefSeq" id="WP_209353261.1">
    <property type="nucleotide sequence ID" value="NZ_JAGIYZ010000019.1"/>
</dbReference>
<comment type="caution">
    <text evidence="1">The sequence shown here is derived from an EMBL/GenBank/DDBJ whole genome shotgun (WGS) entry which is preliminary data.</text>
</comment>
<name>A0ABS4AX02_9PROT</name>
<dbReference type="Proteomes" id="UP000680815">
    <property type="component" value="Unassembled WGS sequence"/>
</dbReference>
<reference evidence="1 2" key="1">
    <citation type="submission" date="2021-03" db="EMBL/GenBank/DDBJ databases">
        <authorList>
            <person name="So Y."/>
        </authorList>
    </citation>
    <scope>NUCLEOTIDE SEQUENCE [LARGE SCALE GENOMIC DNA]</scope>
    <source>
        <strain evidence="1 2">PWR1</strain>
    </source>
</reference>
<organism evidence="1 2">
    <name type="scientific">Roseomonas nitratireducens</name>
    <dbReference type="NCBI Taxonomy" id="2820810"/>
    <lineage>
        <taxon>Bacteria</taxon>
        <taxon>Pseudomonadati</taxon>
        <taxon>Pseudomonadota</taxon>
        <taxon>Alphaproteobacteria</taxon>
        <taxon>Acetobacterales</taxon>
        <taxon>Roseomonadaceae</taxon>
        <taxon>Roseomonas</taxon>
    </lineage>
</organism>
<evidence type="ECO:0000313" key="1">
    <source>
        <dbReference type="EMBL" id="MBP0465876.1"/>
    </source>
</evidence>
<keyword evidence="2" id="KW-1185">Reference proteome</keyword>
<gene>
    <name evidence="1" type="ORF">J5Y09_18260</name>
</gene>
<accession>A0ABS4AX02</accession>
<evidence type="ECO:0000313" key="2">
    <source>
        <dbReference type="Proteomes" id="UP000680815"/>
    </source>
</evidence>
<protein>
    <submittedName>
        <fullName evidence="1">Uncharacterized protein</fullName>
    </submittedName>
</protein>